<name>A0A085BLB6_9FLAO</name>
<dbReference type="EMBL" id="JPLY01000001">
    <property type="protein sequence ID" value="KFC23261.1"/>
    <property type="molecule type" value="Genomic_DNA"/>
</dbReference>
<sequence length="72" mass="8268">MIAYEVDVENAIRTGELELPEKLRKTIPTNDTGKMPTTDKYDKLKKLKELLDSGILTQEEFKTEKDKVIAEN</sequence>
<accession>A0A085BLB6</accession>
<feature type="domain" description="SHOCT" evidence="1">
    <location>
        <begin position="42"/>
        <end position="67"/>
    </location>
</feature>
<evidence type="ECO:0000313" key="2">
    <source>
        <dbReference type="EMBL" id="KFC23261.1"/>
    </source>
</evidence>
<dbReference type="Pfam" id="PF09851">
    <property type="entry name" value="SHOCT"/>
    <property type="match status" value="1"/>
</dbReference>
<evidence type="ECO:0000313" key="3">
    <source>
        <dbReference type="Proteomes" id="UP000028623"/>
    </source>
</evidence>
<dbReference type="STRING" id="421072.SAMN04488097_1227"/>
<dbReference type="AlphaFoldDB" id="A0A085BLB6"/>
<dbReference type="RefSeq" id="WP_034973026.1">
    <property type="nucleotide sequence ID" value="NZ_FOFI01000002.1"/>
</dbReference>
<proteinExistence type="predicted"/>
<keyword evidence="3" id="KW-1185">Reference proteome</keyword>
<reference evidence="2 3" key="1">
    <citation type="submission" date="2014-07" db="EMBL/GenBank/DDBJ databases">
        <title>Epilithonimonas lactis LMG 22401 Genome.</title>
        <authorList>
            <person name="Pipes S.E."/>
            <person name="Stropko S.J."/>
        </authorList>
    </citation>
    <scope>NUCLEOTIDE SEQUENCE [LARGE SCALE GENOMIC DNA]</scope>
    <source>
        <strain evidence="2 3">LMG 24401</strain>
    </source>
</reference>
<comment type="caution">
    <text evidence="2">The sequence shown here is derived from an EMBL/GenBank/DDBJ whole genome shotgun (WGS) entry which is preliminary data.</text>
</comment>
<organism evidence="2 3">
    <name type="scientific">Epilithonimonas lactis</name>
    <dbReference type="NCBI Taxonomy" id="421072"/>
    <lineage>
        <taxon>Bacteria</taxon>
        <taxon>Pseudomonadati</taxon>
        <taxon>Bacteroidota</taxon>
        <taxon>Flavobacteriia</taxon>
        <taxon>Flavobacteriales</taxon>
        <taxon>Weeksellaceae</taxon>
        <taxon>Chryseobacterium group</taxon>
        <taxon>Epilithonimonas</taxon>
    </lineage>
</organism>
<dbReference type="Proteomes" id="UP000028623">
    <property type="component" value="Unassembled WGS sequence"/>
</dbReference>
<evidence type="ECO:0000259" key="1">
    <source>
        <dbReference type="Pfam" id="PF09851"/>
    </source>
</evidence>
<gene>
    <name evidence="2" type="ORF">IO89_01340</name>
</gene>
<dbReference type="InterPro" id="IPR018649">
    <property type="entry name" value="SHOCT"/>
</dbReference>
<protein>
    <recommendedName>
        <fullName evidence="1">SHOCT domain-containing protein</fullName>
    </recommendedName>
</protein>